<keyword evidence="5" id="KW-1185">Reference proteome</keyword>
<dbReference type="PRINTS" id="PR00080">
    <property type="entry name" value="SDRFAMILY"/>
</dbReference>
<dbReference type="AlphaFoldDB" id="A0A5B1L8E4"/>
<dbReference type="PANTHER" id="PTHR42760">
    <property type="entry name" value="SHORT-CHAIN DEHYDROGENASES/REDUCTASES FAMILY MEMBER"/>
    <property type="match status" value="1"/>
</dbReference>
<evidence type="ECO:0000256" key="1">
    <source>
        <dbReference type="ARBA" id="ARBA00006484"/>
    </source>
</evidence>
<proteinExistence type="inferred from homology"/>
<evidence type="ECO:0000256" key="2">
    <source>
        <dbReference type="ARBA" id="ARBA00023002"/>
    </source>
</evidence>
<dbReference type="SMART" id="SM00822">
    <property type="entry name" value="PKS_KR"/>
    <property type="match status" value="1"/>
</dbReference>
<feature type="domain" description="Ketoreductase" evidence="3">
    <location>
        <begin position="2"/>
        <end position="170"/>
    </location>
</feature>
<dbReference type="SUPFAM" id="SSF51735">
    <property type="entry name" value="NAD(P)-binding Rossmann-fold domains"/>
    <property type="match status" value="1"/>
</dbReference>
<gene>
    <name evidence="4" type="ORF">F0U44_19420</name>
</gene>
<dbReference type="Gene3D" id="3.40.50.720">
    <property type="entry name" value="NAD(P)-binding Rossmann-like Domain"/>
    <property type="match status" value="1"/>
</dbReference>
<dbReference type="Proteomes" id="UP000325003">
    <property type="component" value="Unassembled WGS sequence"/>
</dbReference>
<dbReference type="GO" id="GO:0016616">
    <property type="term" value="F:oxidoreductase activity, acting on the CH-OH group of donors, NAD or NADP as acceptor"/>
    <property type="evidence" value="ECO:0007669"/>
    <property type="project" value="UniProtKB-ARBA"/>
</dbReference>
<dbReference type="GO" id="GO:0030497">
    <property type="term" value="P:fatty acid elongation"/>
    <property type="evidence" value="ECO:0007669"/>
    <property type="project" value="TreeGrafter"/>
</dbReference>
<dbReference type="InterPro" id="IPR057326">
    <property type="entry name" value="KR_dom"/>
</dbReference>
<dbReference type="PROSITE" id="PS00061">
    <property type="entry name" value="ADH_SHORT"/>
    <property type="match status" value="1"/>
</dbReference>
<accession>A0A5B1L8E4</accession>
<name>A0A5B1L8E4_9ACTN</name>
<dbReference type="InterPro" id="IPR002347">
    <property type="entry name" value="SDR_fam"/>
</dbReference>
<comment type="caution">
    <text evidence="4">The sequence shown here is derived from an EMBL/GenBank/DDBJ whole genome shotgun (WGS) entry which is preliminary data.</text>
</comment>
<keyword evidence="2" id="KW-0560">Oxidoreductase</keyword>
<protein>
    <submittedName>
        <fullName evidence="4">SDR family oxidoreductase</fullName>
    </submittedName>
</protein>
<dbReference type="InterPro" id="IPR036291">
    <property type="entry name" value="NAD(P)-bd_dom_sf"/>
</dbReference>
<organism evidence="4 5">
    <name type="scientific">Nocardioides humilatus</name>
    <dbReference type="NCBI Taxonomy" id="2607660"/>
    <lineage>
        <taxon>Bacteria</taxon>
        <taxon>Bacillati</taxon>
        <taxon>Actinomycetota</taxon>
        <taxon>Actinomycetes</taxon>
        <taxon>Propionibacteriales</taxon>
        <taxon>Nocardioidaceae</taxon>
        <taxon>Nocardioides</taxon>
    </lineage>
</organism>
<dbReference type="PANTHER" id="PTHR42760:SF96">
    <property type="entry name" value="3-OXOACYL-[ACYL-CARRIER-PROTEIN] REDUCTASE FABG"/>
    <property type="match status" value="1"/>
</dbReference>
<dbReference type="NCBIfam" id="NF009466">
    <property type="entry name" value="PRK12826.1-2"/>
    <property type="match status" value="1"/>
</dbReference>
<reference evidence="4 5" key="1">
    <citation type="submission" date="2019-09" db="EMBL/GenBank/DDBJ databases">
        <title>Nocardioides panacisoli sp. nov., isolated from the soil of a ginseng field.</title>
        <authorList>
            <person name="Cho C."/>
        </authorList>
    </citation>
    <scope>NUCLEOTIDE SEQUENCE [LARGE SCALE GENOMIC DNA]</scope>
    <source>
        <strain evidence="4 5">BN130099</strain>
    </source>
</reference>
<dbReference type="InterPro" id="IPR020904">
    <property type="entry name" value="Sc_DH/Rdtase_CS"/>
</dbReference>
<dbReference type="FunFam" id="3.40.50.720:FF:000173">
    <property type="entry name" value="3-oxoacyl-[acyl-carrier protein] reductase"/>
    <property type="match status" value="1"/>
</dbReference>
<dbReference type="PRINTS" id="PR00081">
    <property type="entry name" value="GDHRDH"/>
</dbReference>
<dbReference type="Pfam" id="PF13561">
    <property type="entry name" value="adh_short_C2"/>
    <property type="match status" value="1"/>
</dbReference>
<sequence length="228" mass="23562">MTGGNRGIGRAIAEAFLAQGDKVAVTTRSGGAPEGALEIKADITDPADIEAAFAVAEAAHGPIEILVANAGITADTLLLRMSDEDWSSVIDTNLTGSFRLAKRAAKSMLRLKRGRIIFISSVVGLLGSPGQVNYAASKAGLVGMARSMARELGSRSITTNVVAPGYVETDMTAVLSDEQKEGIRAQIPLGRYARPEEVAATVTWLAAPEAGYVTGAVIPVDGGLGMGH</sequence>
<reference evidence="4 5" key="2">
    <citation type="submission" date="2019-09" db="EMBL/GenBank/DDBJ databases">
        <authorList>
            <person name="Jin C."/>
        </authorList>
    </citation>
    <scope>NUCLEOTIDE SEQUENCE [LARGE SCALE GENOMIC DNA]</scope>
    <source>
        <strain evidence="4 5">BN130099</strain>
    </source>
</reference>
<evidence type="ECO:0000259" key="3">
    <source>
        <dbReference type="SMART" id="SM00822"/>
    </source>
</evidence>
<dbReference type="EMBL" id="VUJV01000008">
    <property type="protein sequence ID" value="KAA1416009.1"/>
    <property type="molecule type" value="Genomic_DNA"/>
</dbReference>
<comment type="similarity">
    <text evidence="1">Belongs to the short-chain dehydrogenases/reductases (SDR) family.</text>
</comment>
<evidence type="ECO:0000313" key="5">
    <source>
        <dbReference type="Proteomes" id="UP000325003"/>
    </source>
</evidence>
<evidence type="ECO:0000313" key="4">
    <source>
        <dbReference type="EMBL" id="KAA1416009.1"/>
    </source>
</evidence>